<comment type="caution">
    <text evidence="1">The sequence shown here is derived from an EMBL/GenBank/DDBJ whole genome shotgun (WGS) entry which is preliminary data.</text>
</comment>
<name>X1EHT2_9ZZZZ</name>
<gene>
    <name evidence="1" type="ORF">S03H2_23813</name>
</gene>
<proteinExistence type="predicted"/>
<feature type="non-terminal residue" evidence="1">
    <location>
        <position position="216"/>
    </location>
</feature>
<accession>X1EHT2</accession>
<feature type="non-terminal residue" evidence="1">
    <location>
        <position position="1"/>
    </location>
</feature>
<reference evidence="1" key="1">
    <citation type="journal article" date="2014" name="Front. Microbiol.">
        <title>High frequency of phylogenetically diverse reductive dehalogenase-homologous genes in deep subseafloor sedimentary metagenomes.</title>
        <authorList>
            <person name="Kawai M."/>
            <person name="Futagami T."/>
            <person name="Toyoda A."/>
            <person name="Takaki Y."/>
            <person name="Nishi S."/>
            <person name="Hori S."/>
            <person name="Arai W."/>
            <person name="Tsubouchi T."/>
            <person name="Morono Y."/>
            <person name="Uchiyama I."/>
            <person name="Ito T."/>
            <person name="Fujiyama A."/>
            <person name="Inagaki F."/>
            <person name="Takami H."/>
        </authorList>
    </citation>
    <scope>NUCLEOTIDE SEQUENCE</scope>
    <source>
        <strain evidence="1">Expedition CK06-06</strain>
    </source>
</reference>
<organism evidence="1">
    <name type="scientific">marine sediment metagenome</name>
    <dbReference type="NCBI Taxonomy" id="412755"/>
    <lineage>
        <taxon>unclassified sequences</taxon>
        <taxon>metagenomes</taxon>
        <taxon>ecological metagenomes</taxon>
    </lineage>
</organism>
<dbReference type="AlphaFoldDB" id="X1EHT2"/>
<dbReference type="EMBL" id="BARU01013079">
    <property type="protein sequence ID" value="GAH32881.1"/>
    <property type="molecule type" value="Genomic_DNA"/>
</dbReference>
<protein>
    <submittedName>
        <fullName evidence="1">Uncharacterized protein</fullName>
    </submittedName>
</protein>
<sequence length="216" mass="23615">KMVLDEVDPELKADTGEAFLIKDILIRDATASYITCRIEKSTVGYFRIKGPYGSHQAFRRGHAQHSHTLRVDGGSGVTADSHFPIRDGNNVNRSLLLGHSGSVPGDVYDEVQALLWTGFHLNPTLLSLLGQKGIFKGFPVAEGETFTIAGMNRSNAITMIIYEIYEPGDISPEQENGSKSKEYFFLNYGTTGANIVAPGDDLYDSPVSPAEFPDFP</sequence>
<evidence type="ECO:0000313" key="1">
    <source>
        <dbReference type="EMBL" id="GAH32881.1"/>
    </source>
</evidence>